<dbReference type="PANTHER" id="PTHR23220">
    <property type="entry name" value="INTEGRIN ALPHA"/>
    <property type="match status" value="1"/>
</dbReference>
<reference evidence="5 6" key="1">
    <citation type="journal article" date="2019" name="Nat. Microbiol.">
        <title>Mediterranean grassland soil C-N compound turnover is dependent on rainfall and depth, and is mediated by genomically divergent microorganisms.</title>
        <authorList>
            <person name="Diamond S."/>
            <person name="Andeer P.F."/>
            <person name="Li Z."/>
            <person name="Crits-Christoph A."/>
            <person name="Burstein D."/>
            <person name="Anantharaman K."/>
            <person name="Lane K.R."/>
            <person name="Thomas B.C."/>
            <person name="Pan C."/>
            <person name="Northen T.R."/>
            <person name="Banfield J.F."/>
        </authorList>
    </citation>
    <scope>NUCLEOTIDE SEQUENCE [LARGE SCALE GENOMIC DNA]</scope>
    <source>
        <strain evidence="5">WS_9</strain>
    </source>
</reference>
<dbReference type="Proteomes" id="UP000317691">
    <property type="component" value="Unassembled WGS sequence"/>
</dbReference>
<dbReference type="InterPro" id="IPR013517">
    <property type="entry name" value="FG-GAP"/>
</dbReference>
<sequence length="696" mass="72613">MGPAAQFRYPQGGSPLPSCHSRGEPMPGYLRFHTIPASALLISLFACSTASTALAATHTPFLTLTSDGSAQYFARSVASGRDVNGDGYEDVLIGATLNGPGTTLLGEVLLYFGGPGMDSIPDLTIPSEPDYAAGNFGAYGTALVDVNGDGYADVVAGNIYGNSKGQVFVYFGGPAMDAIPDLVLSGTFTGELFGFAISSAGDLNGDGYEDLVVTSPNFIPLTDPEAEVQGRAYIYFGGPTVDATPDLILETPYPKVRQFSTHFGNAVAPAGDLNGDGMTDLVVGYAEVPDAGPCCFARAFIYYGGHSLDGSPDWAVRSSFSNGLNHSVSGAGDFNGDGYDDVALTGHVADSTGVISTRAYLYFGGPVTTANPTPNLILVGDPSGHQFGRTILGGRDLNGDGKPDLLIGDFGRAFVFYGGAGADSVPDDVVCALFERSDFGARMAVGDLNGDGVADAVVTATDYFGGSGHVYVFDVSSPLESRALPRHGTITLNSGSPPVCLRFEPVNGSYSNADVDPASLRLVSPGTGDVGEISAIPSKFPDEGDTDRNGIAELAACFTKADLSRLFSTIRGRRTVEVALEGRLVRGRRFRAPLSLAVAGGGGGKEPNLSLRPNPFNPTGTLSFETVNLGRVTVRLFDVRGRCVRRVWTSAFTDAGIHDVRIDGRDDRGSALASGVYFYRIESSDGVLGGRIVIAK</sequence>
<dbReference type="PROSITE" id="PS51470">
    <property type="entry name" value="FG_GAP"/>
    <property type="match status" value="3"/>
</dbReference>
<protein>
    <submittedName>
        <fullName evidence="5">T9SS type A sorting domain-containing protein</fullName>
    </submittedName>
</protein>
<gene>
    <name evidence="5" type="ORF">E6K79_04600</name>
</gene>
<dbReference type="GO" id="GO:0098609">
    <property type="term" value="P:cell-cell adhesion"/>
    <property type="evidence" value="ECO:0007669"/>
    <property type="project" value="TreeGrafter"/>
</dbReference>
<dbReference type="GO" id="GO:0009897">
    <property type="term" value="C:external side of plasma membrane"/>
    <property type="evidence" value="ECO:0007669"/>
    <property type="project" value="TreeGrafter"/>
</dbReference>
<dbReference type="Pfam" id="PF01839">
    <property type="entry name" value="FG-GAP"/>
    <property type="match status" value="4"/>
</dbReference>
<keyword evidence="3" id="KW-0325">Glycoprotein</keyword>
<name>A0A538TPQ5_UNCEI</name>
<dbReference type="InterPro" id="IPR013519">
    <property type="entry name" value="Int_alpha_beta-p"/>
</dbReference>
<comment type="caution">
    <text evidence="5">The sequence shown here is derived from an EMBL/GenBank/DDBJ whole genome shotgun (WGS) entry which is preliminary data.</text>
</comment>
<dbReference type="EMBL" id="VBOZ01000012">
    <property type="protein sequence ID" value="TMQ65613.1"/>
    <property type="molecule type" value="Genomic_DNA"/>
</dbReference>
<evidence type="ECO:0000256" key="4">
    <source>
        <dbReference type="SAM" id="MobiDB-lite"/>
    </source>
</evidence>
<dbReference type="SUPFAM" id="SSF69318">
    <property type="entry name" value="Integrin alpha N-terminal domain"/>
    <property type="match status" value="3"/>
</dbReference>
<keyword evidence="1" id="KW-0732">Signal</keyword>
<evidence type="ECO:0000256" key="3">
    <source>
        <dbReference type="ARBA" id="ARBA00023180"/>
    </source>
</evidence>
<dbReference type="InterPro" id="IPR026444">
    <property type="entry name" value="Secre_tail"/>
</dbReference>
<accession>A0A538TPQ5</accession>
<dbReference type="GO" id="GO:0007160">
    <property type="term" value="P:cell-matrix adhesion"/>
    <property type="evidence" value="ECO:0007669"/>
    <property type="project" value="TreeGrafter"/>
</dbReference>
<dbReference type="InterPro" id="IPR000413">
    <property type="entry name" value="Integrin_alpha"/>
</dbReference>
<dbReference type="PANTHER" id="PTHR23220:SF3">
    <property type="entry name" value="INTEGRIN ALPHA-5"/>
    <property type="match status" value="1"/>
</dbReference>
<dbReference type="GO" id="GO:0033627">
    <property type="term" value="P:cell adhesion mediated by integrin"/>
    <property type="evidence" value="ECO:0007669"/>
    <property type="project" value="TreeGrafter"/>
</dbReference>
<evidence type="ECO:0000256" key="1">
    <source>
        <dbReference type="ARBA" id="ARBA00022729"/>
    </source>
</evidence>
<dbReference type="GO" id="GO:0005178">
    <property type="term" value="F:integrin binding"/>
    <property type="evidence" value="ECO:0007669"/>
    <property type="project" value="TreeGrafter"/>
</dbReference>
<organism evidence="5 6">
    <name type="scientific">Eiseniibacteriota bacterium</name>
    <dbReference type="NCBI Taxonomy" id="2212470"/>
    <lineage>
        <taxon>Bacteria</taxon>
        <taxon>Candidatus Eiseniibacteriota</taxon>
    </lineage>
</organism>
<evidence type="ECO:0000313" key="6">
    <source>
        <dbReference type="Proteomes" id="UP000317691"/>
    </source>
</evidence>
<evidence type="ECO:0000313" key="5">
    <source>
        <dbReference type="EMBL" id="TMQ65613.1"/>
    </source>
</evidence>
<dbReference type="Gene3D" id="2.60.40.4070">
    <property type="match status" value="1"/>
</dbReference>
<dbReference type="Pfam" id="PF13517">
    <property type="entry name" value="FG-GAP_3"/>
    <property type="match status" value="1"/>
</dbReference>
<proteinExistence type="predicted"/>
<dbReference type="Gene3D" id="2.130.10.130">
    <property type="entry name" value="Integrin alpha, N-terminal"/>
    <property type="match status" value="4"/>
</dbReference>
<dbReference type="NCBIfam" id="TIGR04183">
    <property type="entry name" value="Por_Secre_tail"/>
    <property type="match status" value="1"/>
</dbReference>
<dbReference type="SMART" id="SM00191">
    <property type="entry name" value="Int_alpha"/>
    <property type="match status" value="7"/>
</dbReference>
<feature type="region of interest" description="Disordered" evidence="4">
    <location>
        <begin position="1"/>
        <end position="20"/>
    </location>
</feature>
<keyword evidence="2" id="KW-0677">Repeat</keyword>
<dbReference type="GO" id="GO:0007229">
    <property type="term" value="P:integrin-mediated signaling pathway"/>
    <property type="evidence" value="ECO:0007669"/>
    <property type="project" value="TreeGrafter"/>
</dbReference>
<dbReference type="PRINTS" id="PR01185">
    <property type="entry name" value="INTEGRINA"/>
</dbReference>
<dbReference type="InterPro" id="IPR028994">
    <property type="entry name" value="Integrin_alpha_N"/>
</dbReference>
<dbReference type="AlphaFoldDB" id="A0A538TPQ5"/>
<dbReference type="GO" id="GO:0008305">
    <property type="term" value="C:integrin complex"/>
    <property type="evidence" value="ECO:0007669"/>
    <property type="project" value="InterPro"/>
</dbReference>
<evidence type="ECO:0000256" key="2">
    <source>
        <dbReference type="ARBA" id="ARBA00022737"/>
    </source>
</evidence>